<accession>X1HX34</accession>
<comment type="caution">
    <text evidence="1">The sequence shown here is derived from an EMBL/GenBank/DDBJ whole genome shotgun (WGS) entry which is preliminary data.</text>
</comment>
<feature type="non-terminal residue" evidence="1">
    <location>
        <position position="1"/>
    </location>
</feature>
<dbReference type="EMBL" id="BARU01020516">
    <property type="protein sequence ID" value="GAH49863.1"/>
    <property type="molecule type" value="Genomic_DNA"/>
</dbReference>
<dbReference type="Gene3D" id="3.40.50.2300">
    <property type="match status" value="1"/>
</dbReference>
<protein>
    <recommendedName>
        <fullName evidence="2">Periplasmic binding protein domain-containing protein</fullName>
    </recommendedName>
</protein>
<dbReference type="InterPro" id="IPR028082">
    <property type="entry name" value="Peripla_BP_I"/>
</dbReference>
<proteinExistence type="predicted"/>
<dbReference type="AlphaFoldDB" id="X1HX34"/>
<evidence type="ECO:0000313" key="1">
    <source>
        <dbReference type="EMBL" id="GAH49863.1"/>
    </source>
</evidence>
<sequence length="160" mass="17358">ASLVMDAFTAYPELNGVYVHGGGCTGAVEGLRSIGRLVLHGDPDHVYVVTNDCDSLLAKLLDDGLIDGFGSHGSWDLVDTATKLMFTYVILGEPVAPNVFIPITVVTADNIGTARQLGGPAGYPWWMPADYDLWPVLDAWNYPIYDLEYNLIQVKTPTKA</sequence>
<reference evidence="1" key="1">
    <citation type="journal article" date="2014" name="Front. Microbiol.">
        <title>High frequency of phylogenetically diverse reductive dehalogenase-homologous genes in deep subseafloor sedimentary metagenomes.</title>
        <authorList>
            <person name="Kawai M."/>
            <person name="Futagami T."/>
            <person name="Toyoda A."/>
            <person name="Takaki Y."/>
            <person name="Nishi S."/>
            <person name="Hori S."/>
            <person name="Arai W."/>
            <person name="Tsubouchi T."/>
            <person name="Morono Y."/>
            <person name="Uchiyama I."/>
            <person name="Ito T."/>
            <person name="Fujiyama A."/>
            <person name="Inagaki F."/>
            <person name="Takami H."/>
        </authorList>
    </citation>
    <scope>NUCLEOTIDE SEQUENCE</scope>
    <source>
        <strain evidence="1">Expedition CK06-06</strain>
    </source>
</reference>
<gene>
    <name evidence="1" type="ORF">S03H2_33680</name>
</gene>
<organism evidence="1">
    <name type="scientific">marine sediment metagenome</name>
    <dbReference type="NCBI Taxonomy" id="412755"/>
    <lineage>
        <taxon>unclassified sequences</taxon>
        <taxon>metagenomes</taxon>
        <taxon>ecological metagenomes</taxon>
    </lineage>
</organism>
<dbReference type="SUPFAM" id="SSF53822">
    <property type="entry name" value="Periplasmic binding protein-like I"/>
    <property type="match status" value="1"/>
</dbReference>
<name>X1HX34_9ZZZZ</name>
<evidence type="ECO:0008006" key="2">
    <source>
        <dbReference type="Google" id="ProtNLM"/>
    </source>
</evidence>